<feature type="transmembrane region" description="Helical" evidence="7">
    <location>
        <begin position="381"/>
        <end position="399"/>
    </location>
</feature>
<evidence type="ECO:0000256" key="2">
    <source>
        <dbReference type="ARBA" id="ARBA00008821"/>
    </source>
</evidence>
<gene>
    <name evidence="8" type="ORF">N864_19095</name>
</gene>
<keyword evidence="6 7" id="KW-0472">Membrane</keyword>
<keyword evidence="5 7" id="KW-1133">Transmembrane helix</keyword>
<evidence type="ECO:0000313" key="9">
    <source>
        <dbReference type="Proteomes" id="UP000019494"/>
    </source>
</evidence>
<comment type="similarity">
    <text evidence="2">Belongs to the nucleobase:cation symporter-2 (NCS2) (TC 2.A.40) family.</text>
</comment>
<comment type="caution">
    <text evidence="8">The sequence shown here is derived from an EMBL/GenBank/DDBJ whole genome shotgun (WGS) entry which is preliminary data.</text>
</comment>
<feature type="transmembrane region" description="Helical" evidence="7">
    <location>
        <begin position="32"/>
        <end position="50"/>
    </location>
</feature>
<dbReference type="Proteomes" id="UP000019494">
    <property type="component" value="Unassembled WGS sequence"/>
</dbReference>
<dbReference type="InterPro" id="IPR006043">
    <property type="entry name" value="NCS2"/>
</dbReference>
<dbReference type="GO" id="GO:0005886">
    <property type="term" value="C:plasma membrane"/>
    <property type="evidence" value="ECO:0007669"/>
    <property type="project" value="TreeGrafter"/>
</dbReference>
<proteinExistence type="inferred from homology"/>
<dbReference type="OrthoDB" id="9805749at2"/>
<feature type="transmembrane region" description="Helical" evidence="7">
    <location>
        <begin position="202"/>
        <end position="221"/>
    </location>
</feature>
<protein>
    <recommendedName>
        <fullName evidence="10">Uracil permease</fullName>
    </recommendedName>
</protein>
<feature type="transmembrane region" description="Helical" evidence="7">
    <location>
        <begin position="130"/>
        <end position="153"/>
    </location>
</feature>
<keyword evidence="3" id="KW-0813">Transport</keyword>
<evidence type="ECO:0000256" key="7">
    <source>
        <dbReference type="SAM" id="Phobius"/>
    </source>
</evidence>
<feature type="transmembrane region" description="Helical" evidence="7">
    <location>
        <begin position="102"/>
        <end position="123"/>
    </location>
</feature>
<dbReference type="Pfam" id="PF00860">
    <property type="entry name" value="Xan_ur_permease"/>
    <property type="match status" value="1"/>
</dbReference>
<feature type="transmembrane region" description="Helical" evidence="7">
    <location>
        <begin position="237"/>
        <end position="257"/>
    </location>
</feature>
<evidence type="ECO:0008006" key="10">
    <source>
        <dbReference type="Google" id="ProtNLM"/>
    </source>
</evidence>
<feature type="transmembrane region" description="Helical" evidence="7">
    <location>
        <begin position="173"/>
        <end position="195"/>
    </location>
</feature>
<dbReference type="PATRIC" id="fig|584657.3.peg.1373"/>
<evidence type="ECO:0000256" key="5">
    <source>
        <dbReference type="ARBA" id="ARBA00022989"/>
    </source>
</evidence>
<reference evidence="9" key="1">
    <citation type="submission" date="2013-08" db="EMBL/GenBank/DDBJ databases">
        <title>Intrasporangium oryzae NRRL B-24470.</title>
        <authorList>
            <person name="Liu H."/>
            <person name="Wang G."/>
        </authorList>
    </citation>
    <scope>NUCLEOTIDE SEQUENCE [LARGE SCALE GENOMIC DNA]</scope>
    <source>
        <strain evidence="9">Q5-1</strain>
    </source>
</reference>
<evidence type="ECO:0000256" key="3">
    <source>
        <dbReference type="ARBA" id="ARBA00022448"/>
    </source>
</evidence>
<feature type="transmembrane region" description="Helical" evidence="7">
    <location>
        <begin position="411"/>
        <end position="433"/>
    </location>
</feature>
<comment type="subcellular location">
    <subcellularLocation>
        <location evidence="1">Membrane</location>
        <topology evidence="1">Multi-pass membrane protein</topology>
    </subcellularLocation>
</comment>
<feature type="transmembrane region" description="Helical" evidence="7">
    <location>
        <begin position="353"/>
        <end position="374"/>
    </location>
</feature>
<evidence type="ECO:0000256" key="6">
    <source>
        <dbReference type="ARBA" id="ARBA00023136"/>
    </source>
</evidence>
<name>W9GS20_9MICO</name>
<dbReference type="PANTHER" id="PTHR42810">
    <property type="entry name" value="PURINE PERMEASE C1399.01C-RELATED"/>
    <property type="match status" value="1"/>
</dbReference>
<organism evidence="8 9">
    <name type="scientific">Intrasporangium chromatireducens Q5-1</name>
    <dbReference type="NCBI Taxonomy" id="584657"/>
    <lineage>
        <taxon>Bacteria</taxon>
        <taxon>Bacillati</taxon>
        <taxon>Actinomycetota</taxon>
        <taxon>Actinomycetes</taxon>
        <taxon>Micrococcales</taxon>
        <taxon>Intrasporangiaceae</taxon>
        <taxon>Intrasporangium</taxon>
    </lineage>
</organism>
<evidence type="ECO:0000256" key="4">
    <source>
        <dbReference type="ARBA" id="ARBA00022692"/>
    </source>
</evidence>
<dbReference type="NCBIfam" id="NF037981">
    <property type="entry name" value="NCS2_1"/>
    <property type="match status" value="1"/>
</dbReference>
<dbReference type="AlphaFoldDB" id="W9GS20"/>
<accession>W9GS20</accession>
<sequence length="464" mass="47575">MLDPRTPSTPLTVGFDARLPTGRTALFGAQHLLALTGIWLFPGIIGQALSLTPGQVGLITQGCFLMTGVITILQSSRLLRLPIVQGPTAAFMVAIIASAQNFGLGTAFGSMMVAGLVFALLSLPLRRCGLFGRVAAVAAHPIVFGTLFVIIGAQLATIGLSGWFGQPGAPGHGWPLLLVSGCTVLAVMACTILGGRGVLRRASIFWGILAGTVLAASLGLWEIPDLSAVPMLGAPELLPFGFGVDAAAVGLMLLAFLQAGTESMGMYQLIGRWGGEQVDVERTNRGLFTEFLGSVVGAACGGIGTTSYPENAGIVRVSGIGSRFVTMGAGIMAVVLAFIPKVGLLVAGLPGPVLAAASTVLFGIIALSGIQLLGEVVWDELNLMVAAPAFIIALGTLFLPDEIVAALPPALAGIVTNPMMVGVALLLVLHLVVNHGIRRLLPPAPADAADPVQDRRAPVGPTLS</sequence>
<feature type="transmembrane region" description="Helical" evidence="7">
    <location>
        <begin position="56"/>
        <end position="73"/>
    </location>
</feature>
<evidence type="ECO:0000313" key="8">
    <source>
        <dbReference type="EMBL" id="EWT06674.1"/>
    </source>
</evidence>
<keyword evidence="9" id="KW-1185">Reference proteome</keyword>
<feature type="transmembrane region" description="Helical" evidence="7">
    <location>
        <begin position="324"/>
        <end position="347"/>
    </location>
</feature>
<keyword evidence="4 7" id="KW-0812">Transmembrane</keyword>
<feature type="transmembrane region" description="Helical" evidence="7">
    <location>
        <begin position="78"/>
        <end position="96"/>
    </location>
</feature>
<dbReference type="PANTHER" id="PTHR42810:SF2">
    <property type="entry name" value="PURINE PERMEASE C1399.01C-RELATED"/>
    <property type="match status" value="1"/>
</dbReference>
<dbReference type="GO" id="GO:0042907">
    <property type="term" value="F:xanthine transmembrane transporter activity"/>
    <property type="evidence" value="ECO:0007669"/>
    <property type="project" value="TreeGrafter"/>
</dbReference>
<dbReference type="EMBL" id="AWQS01000037">
    <property type="protein sequence ID" value="EWT06674.1"/>
    <property type="molecule type" value="Genomic_DNA"/>
</dbReference>
<evidence type="ECO:0000256" key="1">
    <source>
        <dbReference type="ARBA" id="ARBA00004141"/>
    </source>
</evidence>